<dbReference type="Gramene" id="GBG86237">
    <property type="protein sequence ID" value="GBG86237"/>
    <property type="gene ID" value="CBR_g41141"/>
</dbReference>
<feature type="compositionally biased region" description="Basic and acidic residues" evidence="1">
    <location>
        <begin position="101"/>
        <end position="111"/>
    </location>
</feature>
<accession>A0A388LV85</accession>
<protein>
    <submittedName>
        <fullName evidence="2">Uncharacterized protein</fullName>
    </submittedName>
</protein>
<dbReference type="AlphaFoldDB" id="A0A388LV85"/>
<keyword evidence="3" id="KW-1185">Reference proteome</keyword>
<proteinExistence type="predicted"/>
<organism evidence="2 3">
    <name type="scientific">Chara braunii</name>
    <name type="common">Braun's stonewort</name>
    <dbReference type="NCBI Taxonomy" id="69332"/>
    <lineage>
        <taxon>Eukaryota</taxon>
        <taxon>Viridiplantae</taxon>
        <taxon>Streptophyta</taxon>
        <taxon>Charophyceae</taxon>
        <taxon>Charales</taxon>
        <taxon>Characeae</taxon>
        <taxon>Chara</taxon>
    </lineage>
</organism>
<sequence>MGNLFQHKEASKYSCGFVVSTTSTRQPKIQESQSVGLDLAGAMYWNVKPPVHGPGPAEKRSRSLLGVGRLASENLGESQPMVLNLAGAMYRNVKPPAHGPSRAEKERRDLQ</sequence>
<comment type="caution">
    <text evidence="2">The sequence shown here is derived from an EMBL/GenBank/DDBJ whole genome shotgun (WGS) entry which is preliminary data.</text>
</comment>
<reference evidence="2 3" key="1">
    <citation type="journal article" date="2018" name="Cell">
        <title>The Chara Genome: Secondary Complexity and Implications for Plant Terrestrialization.</title>
        <authorList>
            <person name="Nishiyama T."/>
            <person name="Sakayama H."/>
            <person name="Vries J.D."/>
            <person name="Buschmann H."/>
            <person name="Saint-Marcoux D."/>
            <person name="Ullrich K.K."/>
            <person name="Haas F.B."/>
            <person name="Vanderstraeten L."/>
            <person name="Becker D."/>
            <person name="Lang D."/>
            <person name="Vosolsobe S."/>
            <person name="Rombauts S."/>
            <person name="Wilhelmsson P.K.I."/>
            <person name="Janitza P."/>
            <person name="Kern R."/>
            <person name="Heyl A."/>
            <person name="Rumpler F."/>
            <person name="Villalobos L.I.A.C."/>
            <person name="Clay J.M."/>
            <person name="Skokan R."/>
            <person name="Toyoda A."/>
            <person name="Suzuki Y."/>
            <person name="Kagoshima H."/>
            <person name="Schijlen E."/>
            <person name="Tajeshwar N."/>
            <person name="Catarino B."/>
            <person name="Hetherington A.J."/>
            <person name="Saltykova A."/>
            <person name="Bonnot C."/>
            <person name="Breuninger H."/>
            <person name="Symeonidi A."/>
            <person name="Radhakrishnan G.V."/>
            <person name="Van Nieuwerburgh F."/>
            <person name="Deforce D."/>
            <person name="Chang C."/>
            <person name="Karol K.G."/>
            <person name="Hedrich R."/>
            <person name="Ulvskov P."/>
            <person name="Glockner G."/>
            <person name="Delwiche C.F."/>
            <person name="Petrasek J."/>
            <person name="Van de Peer Y."/>
            <person name="Friml J."/>
            <person name="Beilby M."/>
            <person name="Dolan L."/>
            <person name="Kohara Y."/>
            <person name="Sugano S."/>
            <person name="Fujiyama A."/>
            <person name="Delaux P.-M."/>
            <person name="Quint M."/>
            <person name="TheiBen G."/>
            <person name="Hagemann M."/>
            <person name="Harholt J."/>
            <person name="Dunand C."/>
            <person name="Zachgo S."/>
            <person name="Langdale J."/>
            <person name="Maumus F."/>
            <person name="Straeten D.V.D."/>
            <person name="Gould S.B."/>
            <person name="Rensing S.A."/>
        </authorList>
    </citation>
    <scope>NUCLEOTIDE SEQUENCE [LARGE SCALE GENOMIC DNA]</scope>
    <source>
        <strain evidence="2 3">S276</strain>
    </source>
</reference>
<evidence type="ECO:0000313" key="3">
    <source>
        <dbReference type="Proteomes" id="UP000265515"/>
    </source>
</evidence>
<gene>
    <name evidence="2" type="ORF">CBR_g41141</name>
</gene>
<dbReference type="EMBL" id="BFEA01000554">
    <property type="protein sequence ID" value="GBG86237.1"/>
    <property type="molecule type" value="Genomic_DNA"/>
</dbReference>
<name>A0A388LV85_CHABU</name>
<evidence type="ECO:0000313" key="2">
    <source>
        <dbReference type="EMBL" id="GBG86237.1"/>
    </source>
</evidence>
<evidence type="ECO:0000256" key="1">
    <source>
        <dbReference type="SAM" id="MobiDB-lite"/>
    </source>
</evidence>
<feature type="region of interest" description="Disordered" evidence="1">
    <location>
        <begin position="92"/>
        <end position="111"/>
    </location>
</feature>
<dbReference type="Proteomes" id="UP000265515">
    <property type="component" value="Unassembled WGS sequence"/>
</dbReference>